<dbReference type="AlphaFoldDB" id="A0A5D0NUQ4"/>
<feature type="domain" description="HTH luxR-type" evidence="6">
    <location>
        <begin position="141"/>
        <end position="206"/>
    </location>
</feature>
<dbReference type="InterPro" id="IPR000792">
    <property type="entry name" value="Tscrpt_reg_LuxR_C"/>
</dbReference>
<dbReference type="CDD" id="cd17535">
    <property type="entry name" value="REC_NarL-like"/>
    <property type="match status" value="1"/>
</dbReference>
<keyword evidence="4" id="KW-0804">Transcription</keyword>
<evidence type="ECO:0000256" key="1">
    <source>
        <dbReference type="ARBA" id="ARBA00022553"/>
    </source>
</evidence>
<accession>A0A5D0NUQ4</accession>
<evidence type="ECO:0000256" key="5">
    <source>
        <dbReference type="PROSITE-ProRule" id="PRU00169"/>
    </source>
</evidence>
<dbReference type="PROSITE" id="PS50043">
    <property type="entry name" value="HTH_LUXR_2"/>
    <property type="match status" value="1"/>
</dbReference>
<dbReference type="RefSeq" id="WP_067893643.1">
    <property type="nucleotide sequence ID" value="NZ_VSFG01000001.1"/>
</dbReference>
<evidence type="ECO:0000259" key="7">
    <source>
        <dbReference type="PROSITE" id="PS50110"/>
    </source>
</evidence>
<dbReference type="SUPFAM" id="SSF52172">
    <property type="entry name" value="CheY-like"/>
    <property type="match status" value="1"/>
</dbReference>
<evidence type="ECO:0000313" key="9">
    <source>
        <dbReference type="Proteomes" id="UP000323380"/>
    </source>
</evidence>
<evidence type="ECO:0000256" key="2">
    <source>
        <dbReference type="ARBA" id="ARBA00023015"/>
    </source>
</evidence>
<evidence type="ECO:0000313" key="8">
    <source>
        <dbReference type="EMBL" id="TYB48236.1"/>
    </source>
</evidence>
<feature type="domain" description="Response regulatory" evidence="7">
    <location>
        <begin position="3"/>
        <end position="115"/>
    </location>
</feature>
<dbReference type="PROSITE" id="PS50110">
    <property type="entry name" value="RESPONSE_REGULATORY"/>
    <property type="match status" value="1"/>
</dbReference>
<dbReference type="CDD" id="cd06170">
    <property type="entry name" value="LuxR_C_like"/>
    <property type="match status" value="1"/>
</dbReference>
<evidence type="ECO:0000259" key="6">
    <source>
        <dbReference type="PROSITE" id="PS50043"/>
    </source>
</evidence>
<reference evidence="8 9" key="1">
    <citation type="submission" date="2019-08" db="EMBL/GenBank/DDBJ databases">
        <title>Actinomadura sp. nov. CYP1-5 isolated from mountain soil.</title>
        <authorList>
            <person name="Songsumanus A."/>
            <person name="Kuncharoen N."/>
            <person name="Kudo T."/>
            <person name="Yuki M."/>
            <person name="Igarashi Y."/>
            <person name="Tanasupawat S."/>
        </authorList>
    </citation>
    <scope>NUCLEOTIDE SEQUENCE [LARGE SCALE GENOMIC DNA]</scope>
    <source>
        <strain evidence="8 9">JCM 14158</strain>
    </source>
</reference>
<dbReference type="STRING" id="1220554.GCA_001552135_04167"/>
<keyword evidence="1 5" id="KW-0597">Phosphoprotein</keyword>
<sequence length="209" mass="22202">MIRVLVADDQALVRAGLAGIIDTAPDLQAIGEAADGAQAVALARELRPDVVLMDIRMPVMDGVEAARRITGSRVLVLTTFDLDQYVYAALRAGASGFLLKDTPPRELLDAVRIVDRGDALLSPSITRRLITTFSTRPFPPDPGSLPHLTAREREVLLLVADGLSNAEIAAQLGIAPGTARAHVAALLGKLKARDRIQLVILAHRAGLAT</sequence>
<dbReference type="GO" id="GO:0006355">
    <property type="term" value="P:regulation of DNA-templated transcription"/>
    <property type="evidence" value="ECO:0007669"/>
    <property type="project" value="InterPro"/>
</dbReference>
<gene>
    <name evidence="8" type="ORF">FXF69_03185</name>
</gene>
<dbReference type="SMART" id="SM00448">
    <property type="entry name" value="REC"/>
    <property type="match status" value="1"/>
</dbReference>
<dbReference type="InterPro" id="IPR039420">
    <property type="entry name" value="WalR-like"/>
</dbReference>
<dbReference type="GO" id="GO:0003677">
    <property type="term" value="F:DNA binding"/>
    <property type="evidence" value="ECO:0007669"/>
    <property type="project" value="UniProtKB-KW"/>
</dbReference>
<keyword evidence="9" id="KW-1185">Reference proteome</keyword>
<evidence type="ECO:0000256" key="3">
    <source>
        <dbReference type="ARBA" id="ARBA00023125"/>
    </source>
</evidence>
<dbReference type="Pfam" id="PF00196">
    <property type="entry name" value="GerE"/>
    <property type="match status" value="1"/>
</dbReference>
<dbReference type="PANTHER" id="PTHR43214">
    <property type="entry name" value="TWO-COMPONENT RESPONSE REGULATOR"/>
    <property type="match status" value="1"/>
</dbReference>
<dbReference type="PRINTS" id="PR00038">
    <property type="entry name" value="HTHLUXR"/>
</dbReference>
<keyword evidence="3" id="KW-0238">DNA-binding</keyword>
<dbReference type="SMART" id="SM00421">
    <property type="entry name" value="HTH_LUXR"/>
    <property type="match status" value="1"/>
</dbReference>
<dbReference type="InterPro" id="IPR016032">
    <property type="entry name" value="Sig_transdc_resp-reg_C-effctor"/>
</dbReference>
<dbReference type="Gene3D" id="3.40.50.2300">
    <property type="match status" value="1"/>
</dbReference>
<name>A0A5D0NUQ4_9ACTN</name>
<dbReference type="Proteomes" id="UP000323380">
    <property type="component" value="Unassembled WGS sequence"/>
</dbReference>
<organism evidence="8 9">
    <name type="scientific">Actinomadura chibensis</name>
    <dbReference type="NCBI Taxonomy" id="392828"/>
    <lineage>
        <taxon>Bacteria</taxon>
        <taxon>Bacillati</taxon>
        <taxon>Actinomycetota</taxon>
        <taxon>Actinomycetes</taxon>
        <taxon>Streptosporangiales</taxon>
        <taxon>Thermomonosporaceae</taxon>
        <taxon>Actinomadura</taxon>
    </lineage>
</organism>
<dbReference type="GO" id="GO:0000160">
    <property type="term" value="P:phosphorelay signal transduction system"/>
    <property type="evidence" value="ECO:0007669"/>
    <property type="project" value="InterPro"/>
</dbReference>
<evidence type="ECO:0000256" key="4">
    <source>
        <dbReference type="ARBA" id="ARBA00023163"/>
    </source>
</evidence>
<keyword evidence="2" id="KW-0805">Transcription regulation</keyword>
<dbReference type="InterPro" id="IPR058245">
    <property type="entry name" value="NreC/VraR/RcsB-like_REC"/>
</dbReference>
<dbReference type="InterPro" id="IPR011006">
    <property type="entry name" value="CheY-like_superfamily"/>
</dbReference>
<dbReference type="Pfam" id="PF00072">
    <property type="entry name" value="Response_reg"/>
    <property type="match status" value="1"/>
</dbReference>
<dbReference type="SUPFAM" id="SSF46894">
    <property type="entry name" value="C-terminal effector domain of the bipartite response regulators"/>
    <property type="match status" value="1"/>
</dbReference>
<feature type="modified residue" description="4-aspartylphosphate" evidence="5">
    <location>
        <position position="54"/>
    </location>
</feature>
<dbReference type="EMBL" id="VSFG01000001">
    <property type="protein sequence ID" value="TYB48236.1"/>
    <property type="molecule type" value="Genomic_DNA"/>
</dbReference>
<dbReference type="PANTHER" id="PTHR43214:SF24">
    <property type="entry name" value="TRANSCRIPTIONAL REGULATORY PROTEIN NARL-RELATED"/>
    <property type="match status" value="1"/>
</dbReference>
<protein>
    <submittedName>
        <fullName evidence="8">Response regulator transcription factor</fullName>
    </submittedName>
</protein>
<proteinExistence type="predicted"/>
<dbReference type="InterPro" id="IPR001789">
    <property type="entry name" value="Sig_transdc_resp-reg_receiver"/>
</dbReference>
<comment type="caution">
    <text evidence="8">The sequence shown here is derived from an EMBL/GenBank/DDBJ whole genome shotgun (WGS) entry which is preliminary data.</text>
</comment>